<dbReference type="Pfam" id="PF00520">
    <property type="entry name" value="Ion_trans"/>
    <property type="match status" value="1"/>
</dbReference>
<dbReference type="PRINTS" id="PR00169">
    <property type="entry name" value="KCHANNEL"/>
</dbReference>
<dbReference type="Gene3D" id="1.10.287.70">
    <property type="match status" value="1"/>
</dbReference>
<evidence type="ECO:0000313" key="15">
    <source>
        <dbReference type="Proteomes" id="UP001165444"/>
    </source>
</evidence>
<evidence type="ECO:0000313" key="14">
    <source>
        <dbReference type="EMBL" id="MCJ2380158.1"/>
    </source>
</evidence>
<dbReference type="InterPro" id="IPR005821">
    <property type="entry name" value="Ion_trans_dom"/>
</dbReference>
<feature type="transmembrane region" description="Helical" evidence="12">
    <location>
        <begin position="164"/>
        <end position="185"/>
    </location>
</feature>
<accession>A0ABT0BZF1</accession>
<dbReference type="Gene3D" id="1.20.120.350">
    <property type="entry name" value="Voltage-gated potassium channels. Chain C"/>
    <property type="match status" value="1"/>
</dbReference>
<dbReference type="RefSeq" id="WP_243323889.1">
    <property type="nucleotide sequence ID" value="NZ_JAKZMM010000011.1"/>
</dbReference>
<keyword evidence="3" id="KW-0633">Potassium transport</keyword>
<sequence length="300" mass="34845">MNYIAKLYQRWNDFLHNEELKEKIYTIVFESDTPKGKLFDIVLIGSIILSVLLVILESMHIFPHSAYIVLRVLEYLLTLFFTIEYLARIYCLKQPRTYVLSFFGIVDLLATLPVYLSFFLHGSHYLLVIRAFRLIRIFRIFKLFQFINEGNLLLRSLWISAPKIFIFFFFVLILVTSMGTVMYMIEGTNPDSGFNNIPNSIYWAIVTMTTVGYGDITPATPLGRFFSAVIMLIGYTIIAVPTGIVSATMVRQHKALEKRRCPRCHRDGHEPEALYCKYCGAKLKTERVRKEEKQSDDMKL</sequence>
<dbReference type="Proteomes" id="UP001165444">
    <property type="component" value="Unassembled WGS sequence"/>
</dbReference>
<feature type="transmembrane region" description="Helical" evidence="12">
    <location>
        <begin position="99"/>
        <end position="118"/>
    </location>
</feature>
<evidence type="ECO:0000256" key="8">
    <source>
        <dbReference type="ARBA" id="ARBA00022989"/>
    </source>
</evidence>
<evidence type="ECO:0000256" key="5">
    <source>
        <dbReference type="ARBA" id="ARBA00022826"/>
    </source>
</evidence>
<evidence type="ECO:0000256" key="11">
    <source>
        <dbReference type="ARBA" id="ARBA00023303"/>
    </source>
</evidence>
<keyword evidence="7" id="KW-0630">Potassium</keyword>
<evidence type="ECO:0000256" key="12">
    <source>
        <dbReference type="SAM" id="Phobius"/>
    </source>
</evidence>
<keyword evidence="4 12" id="KW-0812">Transmembrane</keyword>
<keyword evidence="6" id="KW-0851">Voltage-gated channel</keyword>
<evidence type="ECO:0000256" key="2">
    <source>
        <dbReference type="ARBA" id="ARBA00022448"/>
    </source>
</evidence>
<keyword evidence="8 12" id="KW-1133">Transmembrane helix</keyword>
<keyword evidence="2" id="KW-0813">Transport</keyword>
<organism evidence="14 15">
    <name type="scientific">Parabacteroides faecalis</name>
    <dbReference type="NCBI Taxonomy" id="2924040"/>
    <lineage>
        <taxon>Bacteria</taxon>
        <taxon>Pseudomonadati</taxon>
        <taxon>Bacteroidota</taxon>
        <taxon>Bacteroidia</taxon>
        <taxon>Bacteroidales</taxon>
        <taxon>Tannerellaceae</taxon>
        <taxon>Parabacteroides</taxon>
    </lineage>
</organism>
<evidence type="ECO:0000256" key="9">
    <source>
        <dbReference type="ARBA" id="ARBA00023065"/>
    </source>
</evidence>
<dbReference type="InterPro" id="IPR027359">
    <property type="entry name" value="Volt_channel_dom_sf"/>
</dbReference>
<proteinExistence type="predicted"/>
<comment type="subcellular location">
    <subcellularLocation>
        <location evidence="1">Membrane</location>
        <topology evidence="1">Multi-pass membrane protein</topology>
    </subcellularLocation>
</comment>
<name>A0ABT0BZF1_9BACT</name>
<evidence type="ECO:0000256" key="1">
    <source>
        <dbReference type="ARBA" id="ARBA00004141"/>
    </source>
</evidence>
<protein>
    <submittedName>
        <fullName evidence="14">Ion transporter</fullName>
    </submittedName>
</protein>
<keyword evidence="10 12" id="KW-0472">Membrane</keyword>
<evidence type="ECO:0000256" key="6">
    <source>
        <dbReference type="ARBA" id="ARBA00022882"/>
    </source>
</evidence>
<feature type="transmembrane region" description="Helical" evidence="12">
    <location>
        <begin position="225"/>
        <end position="250"/>
    </location>
</feature>
<evidence type="ECO:0000259" key="13">
    <source>
        <dbReference type="Pfam" id="PF00520"/>
    </source>
</evidence>
<dbReference type="InterPro" id="IPR028325">
    <property type="entry name" value="VG_K_chnl"/>
</dbReference>
<feature type="transmembrane region" description="Helical" evidence="12">
    <location>
        <begin position="38"/>
        <end position="56"/>
    </location>
</feature>
<keyword evidence="15" id="KW-1185">Reference proteome</keyword>
<keyword evidence="5" id="KW-0631">Potassium channel</keyword>
<dbReference type="PANTHER" id="PTHR11537">
    <property type="entry name" value="VOLTAGE-GATED POTASSIUM CHANNEL"/>
    <property type="match status" value="1"/>
</dbReference>
<keyword evidence="9" id="KW-0406">Ion transport</keyword>
<evidence type="ECO:0000256" key="10">
    <source>
        <dbReference type="ARBA" id="ARBA00023136"/>
    </source>
</evidence>
<gene>
    <name evidence="14" type="ORF">MUN53_05940</name>
</gene>
<reference evidence="14 15" key="1">
    <citation type="submission" date="2022-03" db="EMBL/GenBank/DDBJ databases">
        <title>Parabacteroides sp. nov. isolated from swine feces.</title>
        <authorList>
            <person name="Bak J.E."/>
        </authorList>
    </citation>
    <scope>NUCLEOTIDE SEQUENCE [LARGE SCALE GENOMIC DNA]</scope>
    <source>
        <strain evidence="14 15">AGMB00274</strain>
    </source>
</reference>
<feature type="domain" description="Ion transport" evidence="13">
    <location>
        <begin position="37"/>
        <end position="254"/>
    </location>
</feature>
<dbReference type="SUPFAM" id="SSF81324">
    <property type="entry name" value="Voltage-gated potassium channels"/>
    <property type="match status" value="1"/>
</dbReference>
<comment type="caution">
    <text evidence="14">The sequence shown here is derived from an EMBL/GenBank/DDBJ whole genome shotgun (WGS) entry which is preliminary data.</text>
</comment>
<feature type="transmembrane region" description="Helical" evidence="12">
    <location>
        <begin position="68"/>
        <end position="87"/>
    </location>
</feature>
<keyword evidence="11" id="KW-0407">Ion channel</keyword>
<evidence type="ECO:0000256" key="7">
    <source>
        <dbReference type="ARBA" id="ARBA00022958"/>
    </source>
</evidence>
<evidence type="ECO:0000256" key="4">
    <source>
        <dbReference type="ARBA" id="ARBA00022692"/>
    </source>
</evidence>
<dbReference type="PANTHER" id="PTHR11537:SF254">
    <property type="entry name" value="POTASSIUM VOLTAGE-GATED CHANNEL PROTEIN SHAB"/>
    <property type="match status" value="1"/>
</dbReference>
<dbReference type="EMBL" id="JAKZMM010000011">
    <property type="protein sequence ID" value="MCJ2380158.1"/>
    <property type="molecule type" value="Genomic_DNA"/>
</dbReference>
<evidence type="ECO:0000256" key="3">
    <source>
        <dbReference type="ARBA" id="ARBA00022538"/>
    </source>
</evidence>